<protein>
    <submittedName>
        <fullName evidence="2">Uncharacterized protein</fullName>
    </submittedName>
</protein>
<feature type="compositionally biased region" description="Low complexity" evidence="1">
    <location>
        <begin position="16"/>
        <end position="34"/>
    </location>
</feature>
<gene>
    <name evidence="2" type="ORF">SAMN05216221_2272</name>
</gene>
<name>A0A1H1TVD7_9PSED</name>
<proteinExistence type="predicted"/>
<dbReference type="Proteomes" id="UP000243359">
    <property type="component" value="Chromosome I"/>
</dbReference>
<reference evidence="3" key="1">
    <citation type="submission" date="2016-10" db="EMBL/GenBank/DDBJ databases">
        <authorList>
            <person name="Varghese N."/>
            <person name="Submissions S."/>
        </authorList>
    </citation>
    <scope>NUCLEOTIDE SEQUENCE [LARGE SCALE GENOMIC DNA]</scope>
    <source>
        <strain evidence="3">KCTC 32247</strain>
    </source>
</reference>
<accession>A0A1H1TVD7</accession>
<dbReference type="EMBL" id="LT629751">
    <property type="protein sequence ID" value="SDS64168.1"/>
    <property type="molecule type" value="Genomic_DNA"/>
</dbReference>
<evidence type="ECO:0000313" key="3">
    <source>
        <dbReference type="Proteomes" id="UP000243359"/>
    </source>
</evidence>
<dbReference type="AlphaFoldDB" id="A0A1H1TVD7"/>
<evidence type="ECO:0000313" key="2">
    <source>
        <dbReference type="EMBL" id="SDS64168.1"/>
    </source>
</evidence>
<sequence length="80" mass="8923">MTSIPNTPETDRTESQEPQQATTTSEAATGSTFTFNPFAPATYAPKQGDGQPWHQRNNKSNHDKRPHTPPRGTRRSMGKR</sequence>
<dbReference type="RefSeq" id="WP_090349043.1">
    <property type="nucleotide sequence ID" value="NZ_LT629751.1"/>
</dbReference>
<evidence type="ECO:0000256" key="1">
    <source>
        <dbReference type="SAM" id="MobiDB-lite"/>
    </source>
</evidence>
<organism evidence="2 3">
    <name type="scientific">Pseudomonas oryzae</name>
    <dbReference type="NCBI Taxonomy" id="1392877"/>
    <lineage>
        <taxon>Bacteria</taxon>
        <taxon>Pseudomonadati</taxon>
        <taxon>Pseudomonadota</taxon>
        <taxon>Gammaproteobacteria</taxon>
        <taxon>Pseudomonadales</taxon>
        <taxon>Pseudomonadaceae</taxon>
        <taxon>Pseudomonas</taxon>
    </lineage>
</organism>
<dbReference type="STRING" id="1392877.SAMN05216221_2272"/>
<feature type="region of interest" description="Disordered" evidence="1">
    <location>
        <begin position="1"/>
        <end position="80"/>
    </location>
</feature>
<dbReference type="OrthoDB" id="6986897at2"/>
<feature type="compositionally biased region" description="Basic residues" evidence="1">
    <location>
        <begin position="56"/>
        <end position="80"/>
    </location>
</feature>
<keyword evidence="3" id="KW-1185">Reference proteome</keyword>